<evidence type="ECO:0000313" key="13">
    <source>
        <dbReference type="Proteomes" id="UP000237347"/>
    </source>
</evidence>
<evidence type="ECO:0000259" key="11">
    <source>
        <dbReference type="Pfam" id="PF00155"/>
    </source>
</evidence>
<dbReference type="InterPro" id="IPR015424">
    <property type="entry name" value="PyrdxlP-dep_Trfase"/>
</dbReference>
<dbReference type="Proteomes" id="UP000237347">
    <property type="component" value="Unassembled WGS sequence"/>
</dbReference>
<proteinExistence type="predicted"/>
<dbReference type="GO" id="GO:0009835">
    <property type="term" value="P:fruit ripening"/>
    <property type="evidence" value="ECO:0007669"/>
    <property type="project" value="UniProtKB-KW"/>
</dbReference>
<dbReference type="PANTHER" id="PTHR43795:SF10">
    <property type="entry name" value="1-AMINOCYCLOPROPANE-1-CARBOXYLATE SYNTHASE 9"/>
    <property type="match status" value="1"/>
</dbReference>
<dbReference type="InterPro" id="IPR015422">
    <property type="entry name" value="PyrdxlP-dep_Trfase_small"/>
</dbReference>
<keyword evidence="7" id="KW-0292">Fruit ripening</keyword>
<dbReference type="CDD" id="cd00609">
    <property type="entry name" value="AAT_like"/>
    <property type="match status" value="1"/>
</dbReference>
<dbReference type="GO" id="GO:0016847">
    <property type="term" value="F:1-aminocyclopropane-1-carboxylate synthase activity"/>
    <property type="evidence" value="ECO:0007669"/>
    <property type="project" value="UniProtKB-EC"/>
</dbReference>
<dbReference type="Gene3D" id="3.40.640.10">
    <property type="entry name" value="Type I PLP-dependent aspartate aminotransferase-like (Major domain)"/>
    <property type="match status" value="1"/>
</dbReference>
<evidence type="ECO:0000256" key="8">
    <source>
        <dbReference type="ARBA" id="ARBA00037888"/>
    </source>
</evidence>
<name>A0AAW0KLR4_QUESU</name>
<dbReference type="EC" id="4.4.1.14" evidence="9"/>
<feature type="non-terminal residue" evidence="12">
    <location>
        <position position="1"/>
    </location>
</feature>
<evidence type="ECO:0000256" key="2">
    <source>
        <dbReference type="ARBA" id="ARBA00011738"/>
    </source>
</evidence>
<dbReference type="EMBL" id="PKMF04000272">
    <property type="protein sequence ID" value="KAK7839959.1"/>
    <property type="molecule type" value="Genomic_DNA"/>
</dbReference>
<comment type="caution">
    <text evidence="12">The sequence shown here is derived from an EMBL/GenBank/DDBJ whole genome shotgun (WGS) entry which is preliminary data.</text>
</comment>
<keyword evidence="3" id="KW-0266">Ethylene biosynthesis</keyword>
<reference evidence="12 13" key="1">
    <citation type="journal article" date="2018" name="Sci. Data">
        <title>The draft genome sequence of cork oak.</title>
        <authorList>
            <person name="Ramos A.M."/>
            <person name="Usie A."/>
            <person name="Barbosa P."/>
            <person name="Barros P.M."/>
            <person name="Capote T."/>
            <person name="Chaves I."/>
            <person name="Simoes F."/>
            <person name="Abreu I."/>
            <person name="Carrasquinho I."/>
            <person name="Faro C."/>
            <person name="Guimaraes J.B."/>
            <person name="Mendonca D."/>
            <person name="Nobrega F."/>
            <person name="Rodrigues L."/>
            <person name="Saibo N.J.M."/>
            <person name="Varela M.C."/>
            <person name="Egas C."/>
            <person name="Matos J."/>
            <person name="Miguel C.M."/>
            <person name="Oliveira M.M."/>
            <person name="Ricardo C.P."/>
            <person name="Goncalves S."/>
        </authorList>
    </citation>
    <scope>NUCLEOTIDE SEQUENCE [LARGE SCALE GENOMIC DNA]</scope>
    <source>
        <strain evidence="13">cv. HL8</strain>
    </source>
</reference>
<dbReference type="GO" id="GO:0008483">
    <property type="term" value="F:transaminase activity"/>
    <property type="evidence" value="ECO:0007669"/>
    <property type="project" value="TreeGrafter"/>
</dbReference>
<sequence length="400" mass="45005">LSFDLLESWLEKNPEPAGFKRDGKSIFRELALFYDYHGLPAFKRALVEFMAEIRGNRSRVSFDPNHMVLTAGATSANETLMFCLAEPGEAFLLLSPYYPGYSQRCLGYQPIKSIRHHIESSELNLLISFITTKGIHLISDEIYSSTVFSSPGFVSVLEVLKDRNCDKTEVWDRVHSFKGPRLPGFRVGAIYSNDVATKMSSFGLVSSQTQYLLYALLSDKKFTKNYISENQKRLKNGKTCLLWALRELVLTASSNAGLFCWVNVRHLLRSDTFEAEMELWKKIVYDVRLNISPGSSCHCSEPGWFRVCFANMTEETLDLAMTLWPSVLSIRSFSLEFLGSTSITPFKSFLPLVGKMLTYLEAIRNPKKHIVKTFAIGNTAILIVPKRDSPATPTPASAAA</sequence>
<comment type="cofactor">
    <cofactor evidence="1">
        <name>pyridoxal 5'-phosphate</name>
        <dbReference type="ChEBI" id="CHEBI:597326"/>
    </cofactor>
</comment>
<protein>
    <recommendedName>
        <fullName evidence="9">1-aminocyclopropane-1-carboxylate synthase</fullName>
        <ecNumber evidence="9">4.4.1.14</ecNumber>
    </recommendedName>
</protein>
<dbReference type="Pfam" id="PF00155">
    <property type="entry name" value="Aminotran_1_2"/>
    <property type="match status" value="2"/>
</dbReference>
<keyword evidence="5" id="KW-0663">Pyridoxal phosphate</keyword>
<accession>A0AAW0KLR4</accession>
<dbReference type="GO" id="GO:0009693">
    <property type="term" value="P:ethylene biosynthetic process"/>
    <property type="evidence" value="ECO:0007669"/>
    <property type="project" value="UniProtKB-KW"/>
</dbReference>
<feature type="domain" description="Aminotransferase class I/classII large" evidence="11">
    <location>
        <begin position="121"/>
        <end position="320"/>
    </location>
</feature>
<comment type="subunit">
    <text evidence="2">Homodimer.</text>
</comment>
<evidence type="ECO:0000256" key="1">
    <source>
        <dbReference type="ARBA" id="ARBA00001933"/>
    </source>
</evidence>
<keyword evidence="6" id="KW-0456">Lyase</keyword>
<evidence type="ECO:0000256" key="5">
    <source>
        <dbReference type="ARBA" id="ARBA00022898"/>
    </source>
</evidence>
<dbReference type="Gene3D" id="3.90.1150.10">
    <property type="entry name" value="Aspartate Aminotransferase, domain 1"/>
    <property type="match status" value="1"/>
</dbReference>
<dbReference type="GO" id="GO:0030170">
    <property type="term" value="F:pyridoxal phosphate binding"/>
    <property type="evidence" value="ECO:0007669"/>
    <property type="project" value="InterPro"/>
</dbReference>
<evidence type="ECO:0000256" key="10">
    <source>
        <dbReference type="ARBA" id="ARBA00049554"/>
    </source>
</evidence>
<feature type="domain" description="Aminotransferase class I/classII large" evidence="11">
    <location>
        <begin position="3"/>
        <end position="105"/>
    </location>
</feature>
<gene>
    <name evidence="12" type="primary">ACS2_4</name>
    <name evidence="12" type="ORF">CFP56_017350</name>
</gene>
<dbReference type="SUPFAM" id="SSF53383">
    <property type="entry name" value="PLP-dependent transferases"/>
    <property type="match status" value="1"/>
</dbReference>
<evidence type="ECO:0000256" key="3">
    <source>
        <dbReference type="ARBA" id="ARBA00022666"/>
    </source>
</evidence>
<keyword evidence="4" id="KW-0949">S-adenosyl-L-methionine</keyword>
<evidence type="ECO:0000256" key="4">
    <source>
        <dbReference type="ARBA" id="ARBA00022691"/>
    </source>
</evidence>
<dbReference type="InterPro" id="IPR015421">
    <property type="entry name" value="PyrdxlP-dep_Trfase_major"/>
</dbReference>
<comment type="catalytic activity">
    <reaction evidence="10">
        <text>S-adenosyl-L-methionine = 1-aminocyclopropane-1-carboxylate + S-methyl-5'-thioadenosine + H(+)</text>
        <dbReference type="Rhea" id="RHEA:21744"/>
        <dbReference type="ChEBI" id="CHEBI:15378"/>
        <dbReference type="ChEBI" id="CHEBI:17509"/>
        <dbReference type="ChEBI" id="CHEBI:58360"/>
        <dbReference type="ChEBI" id="CHEBI:59789"/>
        <dbReference type="EC" id="4.4.1.14"/>
    </reaction>
</comment>
<organism evidence="12 13">
    <name type="scientific">Quercus suber</name>
    <name type="common">Cork oak</name>
    <dbReference type="NCBI Taxonomy" id="58331"/>
    <lineage>
        <taxon>Eukaryota</taxon>
        <taxon>Viridiplantae</taxon>
        <taxon>Streptophyta</taxon>
        <taxon>Embryophyta</taxon>
        <taxon>Tracheophyta</taxon>
        <taxon>Spermatophyta</taxon>
        <taxon>Magnoliopsida</taxon>
        <taxon>eudicotyledons</taxon>
        <taxon>Gunneridae</taxon>
        <taxon>Pentapetalae</taxon>
        <taxon>rosids</taxon>
        <taxon>fabids</taxon>
        <taxon>Fagales</taxon>
        <taxon>Fagaceae</taxon>
        <taxon>Quercus</taxon>
    </lineage>
</organism>
<comment type="pathway">
    <text evidence="8">Alkene biosynthesis; ethylene biosynthesis via S-adenosyl-L-methionine; ethylene from S-adenosyl-L-methionine: step 1/2.</text>
</comment>
<evidence type="ECO:0000256" key="6">
    <source>
        <dbReference type="ARBA" id="ARBA00023239"/>
    </source>
</evidence>
<dbReference type="PANTHER" id="PTHR43795">
    <property type="entry name" value="BIFUNCTIONAL ASPARTATE AMINOTRANSFERASE AND GLUTAMATE/ASPARTATE-PREPHENATE AMINOTRANSFERASE-RELATED"/>
    <property type="match status" value="1"/>
</dbReference>
<keyword evidence="13" id="KW-1185">Reference proteome</keyword>
<dbReference type="InterPro" id="IPR050478">
    <property type="entry name" value="Ethylene_sulfur-biosynth"/>
</dbReference>
<evidence type="ECO:0000256" key="9">
    <source>
        <dbReference type="ARBA" id="ARBA00039053"/>
    </source>
</evidence>
<evidence type="ECO:0000313" key="12">
    <source>
        <dbReference type="EMBL" id="KAK7839959.1"/>
    </source>
</evidence>
<evidence type="ECO:0000256" key="7">
    <source>
        <dbReference type="ARBA" id="ARBA00033478"/>
    </source>
</evidence>
<dbReference type="InterPro" id="IPR004839">
    <property type="entry name" value="Aminotransferase_I/II_large"/>
</dbReference>
<dbReference type="AlphaFoldDB" id="A0AAW0KLR4"/>